<sequence>GRRRGSALDAEVVIEAETVDEDDDGNDHDGGGGFEEDDDWTTDRQRARRGRRGEVVDYAPEDSNFRPLRNAAASPADLRGGDNKFRGRRPGQAVNGRRGGGPGGFDEFEEFAGRAIVDAGGRGNAAIMEDGDVTGPPPMPPPMPPLPRDGRERHVLVDEMDYMSEFLPPPIPPRGTSGAADAPSRLGLHAGGGGPHRVHGGAGTAATGGRAAVHPGVRRAGDHGEVQGGWR</sequence>
<feature type="compositionally biased region" description="Low complexity" evidence="1">
    <location>
        <begin position="204"/>
        <end position="213"/>
    </location>
</feature>
<dbReference type="EMBL" id="AGNL01009621">
    <property type="protein sequence ID" value="EJK69755.1"/>
    <property type="molecule type" value="Genomic_DNA"/>
</dbReference>
<comment type="caution">
    <text evidence="2">The sequence shown here is derived from an EMBL/GenBank/DDBJ whole genome shotgun (WGS) entry which is preliminary data.</text>
</comment>
<feature type="region of interest" description="Disordered" evidence="1">
    <location>
        <begin position="1"/>
        <end position="106"/>
    </location>
</feature>
<accession>K0SWF8</accession>
<proteinExistence type="predicted"/>
<evidence type="ECO:0000313" key="3">
    <source>
        <dbReference type="Proteomes" id="UP000266841"/>
    </source>
</evidence>
<feature type="region of interest" description="Disordered" evidence="1">
    <location>
        <begin position="125"/>
        <end position="150"/>
    </location>
</feature>
<gene>
    <name evidence="2" type="ORF">THAOC_08954</name>
</gene>
<feature type="compositionally biased region" description="Acidic residues" evidence="1">
    <location>
        <begin position="12"/>
        <end position="26"/>
    </location>
</feature>
<dbReference type="Proteomes" id="UP000266841">
    <property type="component" value="Unassembled WGS sequence"/>
</dbReference>
<feature type="compositionally biased region" description="Gly residues" evidence="1">
    <location>
        <begin position="189"/>
        <end position="203"/>
    </location>
</feature>
<reference evidence="2 3" key="1">
    <citation type="journal article" date="2012" name="Genome Biol.">
        <title>Genome and low-iron response of an oceanic diatom adapted to chronic iron limitation.</title>
        <authorList>
            <person name="Lommer M."/>
            <person name="Specht M."/>
            <person name="Roy A.S."/>
            <person name="Kraemer L."/>
            <person name="Andreson R."/>
            <person name="Gutowska M.A."/>
            <person name="Wolf J."/>
            <person name="Bergner S.V."/>
            <person name="Schilhabel M.B."/>
            <person name="Klostermeier U.C."/>
            <person name="Beiko R.G."/>
            <person name="Rosenstiel P."/>
            <person name="Hippler M."/>
            <person name="Laroche J."/>
        </authorList>
    </citation>
    <scope>NUCLEOTIDE SEQUENCE [LARGE SCALE GENOMIC DNA]</scope>
    <source>
        <strain evidence="2 3">CCMP1005</strain>
    </source>
</reference>
<organism evidence="2 3">
    <name type="scientific">Thalassiosira oceanica</name>
    <name type="common">Marine diatom</name>
    <dbReference type="NCBI Taxonomy" id="159749"/>
    <lineage>
        <taxon>Eukaryota</taxon>
        <taxon>Sar</taxon>
        <taxon>Stramenopiles</taxon>
        <taxon>Ochrophyta</taxon>
        <taxon>Bacillariophyta</taxon>
        <taxon>Coscinodiscophyceae</taxon>
        <taxon>Thalassiosirophycidae</taxon>
        <taxon>Thalassiosirales</taxon>
        <taxon>Thalassiosiraceae</taxon>
        <taxon>Thalassiosira</taxon>
    </lineage>
</organism>
<name>K0SWF8_THAOC</name>
<keyword evidence="3" id="KW-1185">Reference proteome</keyword>
<feature type="compositionally biased region" description="Pro residues" evidence="1">
    <location>
        <begin position="135"/>
        <end position="147"/>
    </location>
</feature>
<feature type="non-terminal residue" evidence="2">
    <location>
        <position position="1"/>
    </location>
</feature>
<dbReference type="AlphaFoldDB" id="K0SWF8"/>
<feature type="region of interest" description="Disordered" evidence="1">
    <location>
        <begin position="164"/>
        <end position="231"/>
    </location>
</feature>
<protein>
    <submittedName>
        <fullName evidence="2">Uncharacterized protein</fullName>
    </submittedName>
</protein>
<evidence type="ECO:0000313" key="2">
    <source>
        <dbReference type="EMBL" id="EJK69755.1"/>
    </source>
</evidence>
<evidence type="ECO:0000256" key="1">
    <source>
        <dbReference type="SAM" id="MobiDB-lite"/>
    </source>
</evidence>